<dbReference type="AlphaFoldDB" id="A0A7W7Z974"/>
<comment type="caution">
    <text evidence="2">The sequence shown here is derived from an EMBL/GenBank/DDBJ whole genome shotgun (WGS) entry which is preliminary data.</text>
</comment>
<evidence type="ECO:0000313" key="2">
    <source>
        <dbReference type="EMBL" id="MBB5055545.1"/>
    </source>
</evidence>
<dbReference type="Proteomes" id="UP000540989">
    <property type="component" value="Unassembled WGS sequence"/>
</dbReference>
<keyword evidence="1" id="KW-0732">Signal</keyword>
<protein>
    <submittedName>
        <fullName evidence="2">Uncharacterized protein</fullName>
    </submittedName>
</protein>
<keyword evidence="3" id="KW-1185">Reference proteome</keyword>
<organism evidence="2 3">
    <name type="scientific">Granulicella aggregans</name>
    <dbReference type="NCBI Taxonomy" id="474949"/>
    <lineage>
        <taxon>Bacteria</taxon>
        <taxon>Pseudomonadati</taxon>
        <taxon>Acidobacteriota</taxon>
        <taxon>Terriglobia</taxon>
        <taxon>Terriglobales</taxon>
        <taxon>Acidobacteriaceae</taxon>
        <taxon>Granulicella</taxon>
    </lineage>
</organism>
<name>A0A7W7Z974_9BACT</name>
<sequence>MRIAFFTICAAMAPLLPAQHTSFVSAPAKSWAVDAAAKEVDIINHSGSYIRYRQRAIDDRGDELRDVIESKDGAVARLIMRDNRPLTPEEDQAERDRLTGLLDHPSDYARHVKNENSSKKMAIDIIKVMPDAMIYTYAPDQSPSHESSAPQVVIDYVPDPAFNPPNTTSVALTGLRGRIWIDANAKTIVHMTGDIFRPVNFGWGMLAHVYPGGKLDFEQASAAGSRWNMTSFHEDVTARALMVKTIAVKKEFQSLDFQPMPSPMSYQDAIHLLLNTPLPK</sequence>
<evidence type="ECO:0000256" key="1">
    <source>
        <dbReference type="SAM" id="SignalP"/>
    </source>
</evidence>
<feature type="signal peptide" evidence="1">
    <location>
        <begin position="1"/>
        <end position="18"/>
    </location>
</feature>
<dbReference type="EMBL" id="JACHIP010000001">
    <property type="protein sequence ID" value="MBB5055545.1"/>
    <property type="molecule type" value="Genomic_DNA"/>
</dbReference>
<gene>
    <name evidence="2" type="ORF">HDF16_000214</name>
</gene>
<accession>A0A7W7Z974</accession>
<reference evidence="2 3" key="1">
    <citation type="submission" date="2020-08" db="EMBL/GenBank/DDBJ databases">
        <title>Genomic Encyclopedia of Type Strains, Phase IV (KMG-V): Genome sequencing to study the core and pangenomes of soil and plant-associated prokaryotes.</title>
        <authorList>
            <person name="Whitman W."/>
        </authorList>
    </citation>
    <scope>NUCLEOTIDE SEQUENCE [LARGE SCALE GENOMIC DNA]</scope>
    <source>
        <strain evidence="2 3">M8UP14</strain>
    </source>
</reference>
<evidence type="ECO:0000313" key="3">
    <source>
        <dbReference type="Proteomes" id="UP000540989"/>
    </source>
</evidence>
<feature type="chain" id="PRO_5031154664" evidence="1">
    <location>
        <begin position="19"/>
        <end position="280"/>
    </location>
</feature>
<proteinExistence type="predicted"/>
<dbReference type="RefSeq" id="WP_184213299.1">
    <property type="nucleotide sequence ID" value="NZ_JACHIP010000001.1"/>
</dbReference>